<protein>
    <submittedName>
        <fullName evidence="4">CBF/Mak21 family-domain-containing protein</fullName>
    </submittedName>
</protein>
<organism evidence="4 5">
    <name type="scientific">Aspergillus leporis</name>
    <dbReference type="NCBI Taxonomy" id="41062"/>
    <lineage>
        <taxon>Eukaryota</taxon>
        <taxon>Fungi</taxon>
        <taxon>Dikarya</taxon>
        <taxon>Ascomycota</taxon>
        <taxon>Pezizomycotina</taxon>
        <taxon>Eurotiomycetes</taxon>
        <taxon>Eurotiomycetidae</taxon>
        <taxon>Eurotiales</taxon>
        <taxon>Aspergillaceae</taxon>
        <taxon>Aspergillus</taxon>
        <taxon>Aspergillus subgen. Circumdati</taxon>
    </lineage>
</organism>
<dbReference type="OrthoDB" id="28947at2759"/>
<gene>
    <name evidence="4" type="ORF">BDV29DRAFT_184969</name>
</gene>
<feature type="compositionally biased region" description="Basic and acidic residues" evidence="2">
    <location>
        <begin position="601"/>
        <end position="613"/>
    </location>
</feature>
<feature type="compositionally biased region" description="Basic and acidic residues" evidence="2">
    <location>
        <begin position="800"/>
        <end position="812"/>
    </location>
</feature>
<proteinExistence type="inferred from homology"/>
<dbReference type="InterPro" id="IPR016024">
    <property type="entry name" value="ARM-type_fold"/>
</dbReference>
<feature type="region of interest" description="Disordered" evidence="2">
    <location>
        <begin position="1"/>
        <end position="22"/>
    </location>
</feature>
<feature type="compositionally biased region" description="Basic residues" evidence="2">
    <location>
        <begin position="585"/>
        <end position="599"/>
    </location>
</feature>
<accession>A0A5N5WKH1</accession>
<keyword evidence="5" id="KW-1185">Reference proteome</keyword>
<feature type="compositionally biased region" description="Basic and acidic residues" evidence="2">
    <location>
        <begin position="1023"/>
        <end position="1042"/>
    </location>
</feature>
<dbReference type="AlphaFoldDB" id="A0A5N5WKH1"/>
<name>A0A5N5WKH1_9EURO</name>
<feature type="region of interest" description="Disordered" evidence="2">
    <location>
        <begin position="40"/>
        <end position="256"/>
    </location>
</feature>
<evidence type="ECO:0000256" key="2">
    <source>
        <dbReference type="SAM" id="MobiDB-lite"/>
    </source>
</evidence>
<feature type="compositionally biased region" description="Basic and acidic residues" evidence="2">
    <location>
        <begin position="40"/>
        <end position="50"/>
    </location>
</feature>
<evidence type="ECO:0000313" key="5">
    <source>
        <dbReference type="Proteomes" id="UP000326565"/>
    </source>
</evidence>
<feature type="compositionally biased region" description="Basic and acidic residues" evidence="2">
    <location>
        <begin position="95"/>
        <end position="107"/>
    </location>
</feature>
<dbReference type="PANTHER" id="PTHR12048:SF0">
    <property type="entry name" value="CCAAT_ENHANCER-BINDING PROTEIN ZETA"/>
    <property type="match status" value="1"/>
</dbReference>
<feature type="domain" description="CCAAT-binding factor" evidence="3">
    <location>
        <begin position="660"/>
        <end position="836"/>
    </location>
</feature>
<feature type="compositionally biased region" description="Acidic residues" evidence="2">
    <location>
        <begin position="762"/>
        <end position="784"/>
    </location>
</feature>
<feature type="compositionally biased region" description="Basic and acidic residues" evidence="2">
    <location>
        <begin position="246"/>
        <end position="255"/>
    </location>
</feature>
<dbReference type="Pfam" id="PF03914">
    <property type="entry name" value="CBF"/>
    <property type="match status" value="1"/>
</dbReference>
<dbReference type="InterPro" id="IPR040155">
    <property type="entry name" value="CEBPZ/Mak21-like"/>
</dbReference>
<feature type="compositionally biased region" description="Basic and acidic residues" evidence="2">
    <location>
        <begin position="936"/>
        <end position="953"/>
    </location>
</feature>
<evidence type="ECO:0000313" key="4">
    <source>
        <dbReference type="EMBL" id="KAB8068177.1"/>
    </source>
</evidence>
<feature type="compositionally biased region" description="Acidic residues" evidence="2">
    <location>
        <begin position="972"/>
        <end position="1004"/>
    </location>
</feature>
<feature type="region of interest" description="Disordered" evidence="2">
    <location>
        <begin position="585"/>
        <end position="613"/>
    </location>
</feature>
<feature type="compositionally biased region" description="Acidic residues" evidence="2">
    <location>
        <begin position="1043"/>
        <end position="1072"/>
    </location>
</feature>
<dbReference type="PANTHER" id="PTHR12048">
    <property type="entry name" value="CCAAT-BINDING FACTOR-RELATED"/>
    <property type="match status" value="1"/>
</dbReference>
<comment type="similarity">
    <text evidence="1">Belongs to the CBF/MAK21 family.</text>
</comment>
<dbReference type="Proteomes" id="UP000326565">
    <property type="component" value="Unassembled WGS sequence"/>
</dbReference>
<feature type="compositionally biased region" description="Basic and acidic residues" evidence="2">
    <location>
        <begin position="152"/>
        <end position="171"/>
    </location>
</feature>
<feature type="compositionally biased region" description="Basic and acidic residues" evidence="2">
    <location>
        <begin position="117"/>
        <end position="126"/>
    </location>
</feature>
<evidence type="ECO:0000256" key="1">
    <source>
        <dbReference type="ARBA" id="ARBA00007797"/>
    </source>
</evidence>
<feature type="compositionally biased region" description="Acidic residues" evidence="2">
    <location>
        <begin position="185"/>
        <end position="235"/>
    </location>
</feature>
<feature type="region of interest" description="Disordered" evidence="2">
    <location>
        <begin position="760"/>
        <end position="812"/>
    </location>
</feature>
<dbReference type="SUPFAM" id="SSF48371">
    <property type="entry name" value="ARM repeat"/>
    <property type="match status" value="1"/>
</dbReference>
<reference evidence="4 5" key="1">
    <citation type="submission" date="2019-04" db="EMBL/GenBank/DDBJ databases">
        <title>Friends and foes A comparative genomics study of 23 Aspergillus species from section Flavi.</title>
        <authorList>
            <consortium name="DOE Joint Genome Institute"/>
            <person name="Kjaerbolling I."/>
            <person name="Vesth T."/>
            <person name="Frisvad J.C."/>
            <person name="Nybo J.L."/>
            <person name="Theobald S."/>
            <person name="Kildgaard S."/>
            <person name="Isbrandt T."/>
            <person name="Kuo A."/>
            <person name="Sato A."/>
            <person name="Lyhne E.K."/>
            <person name="Kogle M.E."/>
            <person name="Wiebenga A."/>
            <person name="Kun R.S."/>
            <person name="Lubbers R.J."/>
            <person name="Makela M.R."/>
            <person name="Barry K."/>
            <person name="Chovatia M."/>
            <person name="Clum A."/>
            <person name="Daum C."/>
            <person name="Haridas S."/>
            <person name="He G."/>
            <person name="LaButti K."/>
            <person name="Lipzen A."/>
            <person name="Mondo S."/>
            <person name="Riley R."/>
            <person name="Salamov A."/>
            <person name="Simmons B.A."/>
            <person name="Magnuson J.K."/>
            <person name="Henrissat B."/>
            <person name="Mortensen U.H."/>
            <person name="Larsen T.O."/>
            <person name="Devries R.P."/>
            <person name="Grigoriev I.V."/>
            <person name="Machida M."/>
            <person name="Baker S.E."/>
            <person name="Andersen M.R."/>
        </authorList>
    </citation>
    <scope>NUCLEOTIDE SEQUENCE [LARGE SCALE GENOMIC DNA]</scope>
    <source>
        <strain evidence="4 5">CBS 151.66</strain>
    </source>
</reference>
<evidence type="ECO:0000259" key="3">
    <source>
        <dbReference type="Pfam" id="PF03914"/>
    </source>
</evidence>
<dbReference type="EMBL" id="ML732411">
    <property type="protein sequence ID" value="KAB8068177.1"/>
    <property type="molecule type" value="Genomic_DNA"/>
</dbReference>
<feature type="compositionally biased region" description="Acidic residues" evidence="2">
    <location>
        <begin position="1011"/>
        <end position="1022"/>
    </location>
</feature>
<dbReference type="GO" id="GO:0005634">
    <property type="term" value="C:nucleus"/>
    <property type="evidence" value="ECO:0007669"/>
    <property type="project" value="UniProtKB-ARBA"/>
</dbReference>
<sequence>MAKGKGNHSSEGGVAINNSSTGADVLPQIEESAFAGLRQKIEQRLKDQNAARKPKNNKAKATPNDTPKKNSDPAPKPATKRIDADKNNKGKKRDRNGEVIAREDKNTSRKGMSSNSKEVDPSDALRQEILALGGTEDDYDMLAGVDSESEVDDAKNTSKSKSEEDALRKELSGILAAAGQVVPDDIADDEEDELAEEEEEEEEEEEREGEQSDVEDDGDNDGEEQEQVELDESLDEGVPPVPAAKESAKKEKTKQFTEPVLPKEYSKLTVVPRSDWYKTELPSITAKHANGLPRHLVDRVYNYAVSLLEKESKLYTEAQQASASSSHKFYTTIMSTGTLSDKISALTLAVQESPLHNAKSLENLVALGKKRSRAQAVEVLRSLKDMFAQGTLLPNDRRLRSFSNQPSLLAAFQGAGSKWSEGDALPNGLQKRHLIVWAFEHFLKEQYFEVLKILEVWCNDEIEFSRSRAVTYVFELLKEKPEQETNLLRLLVNKLGDTAKKIASRASYLLLQLEQAHPLMKPTIVKAVEEVLFRPGQSQHAKYYAIITLNQTVLSLKEETVAGQLLDIYFALFVAFLKPTKKSKYQTGKRHGKNAKGNKKGQTDEEKGQAQHEEMQEKLISGVLTGVNRAYPFTSSDTERLSKHIDTLFRITHSSNFNTSIQALMLIQQLTSSHQVGAERFYRTLYESLLDQRLATSSKQSLYLNLLFKALKNDLNVRRVKAFVKRIVQVLGLHQPAFICGVLYLIRELENTFTSLNSLYDQPEENESDDEEVFRDVPDEDDEKQDQPEISEAQSKKQSSRYDPRKRDPEHSNADKTCLWELLPYLSHFHPSVSVNASQLLEHKTMSGKPDMTIHTLMHFLDRFVYKTPKASAGTRGASIMQPLAGSDAKDRLVSGNKQTQEVALNSEAFWKKKSDDVAAEDVFFHEYFSRVGKAQEKSRKKTKDAGEDKGEVSDAESEIWKALVDSRPEVEGGDSDDDLDLDDLESAYDQDGDEDEGAEESGDEGVIFNDESDVDMDDLDKEEASETEKPSTKTKAKKTEEKEDTFDEDDDFDMDVSDDEAFVGSDEELPSDVELGGGVELPEEDDKSERKKKRKLKHLPTFASADDYAALLAGEDEGM</sequence>
<dbReference type="InterPro" id="IPR005612">
    <property type="entry name" value="CCAAT-binding_factor"/>
</dbReference>
<feature type="region of interest" description="Disordered" evidence="2">
    <location>
        <begin position="936"/>
        <end position="1096"/>
    </location>
</feature>